<dbReference type="AlphaFoldDB" id="A0AAD5MR19"/>
<name>A0AAD5MR19_PARTN</name>
<sequence>MEILASMAKTLIDPFMISLIATISTVLGCGVMPAGQASTRTFTVTGITTLPAAMAYSDKPEVSAQVPFIATTRDGAKASVSRLVMQTIVDVLESQARSALLPDVIISAILDQLMLESLTNRCRARWLF</sequence>
<proteinExistence type="predicted"/>
<dbReference type="EMBL" id="JAHQIW010004115">
    <property type="protein sequence ID" value="KAJ1361103.1"/>
    <property type="molecule type" value="Genomic_DNA"/>
</dbReference>
<organism evidence="1 2">
    <name type="scientific">Parelaphostrongylus tenuis</name>
    <name type="common">Meningeal worm</name>
    <dbReference type="NCBI Taxonomy" id="148309"/>
    <lineage>
        <taxon>Eukaryota</taxon>
        <taxon>Metazoa</taxon>
        <taxon>Ecdysozoa</taxon>
        <taxon>Nematoda</taxon>
        <taxon>Chromadorea</taxon>
        <taxon>Rhabditida</taxon>
        <taxon>Rhabditina</taxon>
        <taxon>Rhabditomorpha</taxon>
        <taxon>Strongyloidea</taxon>
        <taxon>Metastrongylidae</taxon>
        <taxon>Parelaphostrongylus</taxon>
    </lineage>
</organism>
<reference evidence="1" key="1">
    <citation type="submission" date="2021-06" db="EMBL/GenBank/DDBJ databases">
        <title>Parelaphostrongylus tenuis whole genome reference sequence.</title>
        <authorList>
            <person name="Garwood T.J."/>
            <person name="Larsen P.A."/>
            <person name="Fountain-Jones N.M."/>
            <person name="Garbe J.R."/>
            <person name="Macchietto M.G."/>
            <person name="Kania S.A."/>
            <person name="Gerhold R.W."/>
            <person name="Richards J.E."/>
            <person name="Wolf T.M."/>
        </authorList>
    </citation>
    <scope>NUCLEOTIDE SEQUENCE</scope>
    <source>
        <strain evidence="1">MNPRO001-30</strain>
        <tissue evidence="1">Meninges</tissue>
    </source>
</reference>
<evidence type="ECO:0000313" key="2">
    <source>
        <dbReference type="Proteomes" id="UP001196413"/>
    </source>
</evidence>
<evidence type="ECO:0000313" key="1">
    <source>
        <dbReference type="EMBL" id="KAJ1361103.1"/>
    </source>
</evidence>
<dbReference type="Proteomes" id="UP001196413">
    <property type="component" value="Unassembled WGS sequence"/>
</dbReference>
<gene>
    <name evidence="1" type="ORF">KIN20_020282</name>
</gene>
<accession>A0AAD5MR19</accession>
<keyword evidence="2" id="KW-1185">Reference proteome</keyword>
<comment type="caution">
    <text evidence="1">The sequence shown here is derived from an EMBL/GenBank/DDBJ whole genome shotgun (WGS) entry which is preliminary data.</text>
</comment>
<protein>
    <submittedName>
        <fullName evidence="1">Uncharacterized protein</fullName>
    </submittedName>
</protein>